<gene>
    <name evidence="1" type="ORF">GFL91_36310</name>
</gene>
<sequence>MAATWMIGTNRHTWQVVVQEKSPAAHKATTLEKWVALTCGSRYRLGVANLGKLRNRRRLSGVRT</sequence>
<organism evidence="1 2">
    <name type="scientific">Rhizobium leguminosarum bv. viciae</name>
    <dbReference type="NCBI Taxonomy" id="387"/>
    <lineage>
        <taxon>Bacteria</taxon>
        <taxon>Pseudomonadati</taxon>
        <taxon>Pseudomonadota</taxon>
        <taxon>Alphaproteobacteria</taxon>
        <taxon>Hyphomicrobiales</taxon>
        <taxon>Rhizobiaceae</taxon>
        <taxon>Rhizobium/Agrobacterium group</taxon>
        <taxon>Rhizobium</taxon>
    </lineage>
</organism>
<dbReference type="AlphaFoldDB" id="A0A4R0C267"/>
<evidence type="ECO:0000313" key="2">
    <source>
        <dbReference type="Proteomes" id="UP000662259"/>
    </source>
</evidence>
<name>A0A4R0C267_RHILV</name>
<comment type="caution">
    <text evidence="1">The sequence shown here is derived from an EMBL/GenBank/DDBJ whole genome shotgun (WGS) entry which is preliminary data.</text>
</comment>
<proteinExistence type="predicted"/>
<evidence type="ECO:0000313" key="1">
    <source>
        <dbReference type="EMBL" id="NKM50274.1"/>
    </source>
</evidence>
<reference evidence="1" key="1">
    <citation type="submission" date="2019-10" db="EMBL/GenBank/DDBJ databases">
        <title>Rhizobium leguminosarum symbiovar viciae collection.</title>
        <authorList>
            <person name="Boivin S."/>
            <person name="Lepetit M."/>
        </authorList>
    </citation>
    <scope>NUCLEOTIDE SEQUENCE</scope>
    <source>
        <strain evidence="1">L143</strain>
    </source>
</reference>
<dbReference type="EMBL" id="WIEZ01000039">
    <property type="protein sequence ID" value="NKM50274.1"/>
    <property type="molecule type" value="Genomic_DNA"/>
</dbReference>
<protein>
    <submittedName>
        <fullName evidence="1">Uncharacterized protein</fullName>
    </submittedName>
</protein>
<accession>A0A4R0C267</accession>
<dbReference type="Proteomes" id="UP000662259">
    <property type="component" value="Unassembled WGS sequence"/>
</dbReference>